<dbReference type="PANTHER" id="PTHR47633">
    <property type="entry name" value="IMMUNOGLOBULIN"/>
    <property type="match status" value="1"/>
</dbReference>
<name>A0A087TAQ3_STEMI</name>
<dbReference type="Proteomes" id="UP000054359">
    <property type="component" value="Unassembled WGS sequence"/>
</dbReference>
<dbReference type="SMART" id="SM00408">
    <property type="entry name" value="IGc2"/>
    <property type="match status" value="1"/>
</dbReference>
<dbReference type="OrthoDB" id="6070751at2759"/>
<dbReference type="InterPro" id="IPR003598">
    <property type="entry name" value="Ig_sub2"/>
</dbReference>
<evidence type="ECO:0000256" key="2">
    <source>
        <dbReference type="ARBA" id="ARBA00023319"/>
    </source>
</evidence>
<dbReference type="EMBL" id="KK114328">
    <property type="protein sequence ID" value="KFM62192.1"/>
    <property type="molecule type" value="Genomic_DNA"/>
</dbReference>
<dbReference type="InterPro" id="IPR036179">
    <property type="entry name" value="Ig-like_dom_sf"/>
</dbReference>
<dbReference type="InterPro" id="IPR003599">
    <property type="entry name" value="Ig_sub"/>
</dbReference>
<dbReference type="InterPro" id="IPR013098">
    <property type="entry name" value="Ig_I-set"/>
</dbReference>
<feature type="non-terminal residue" evidence="5">
    <location>
        <position position="235"/>
    </location>
</feature>
<dbReference type="Pfam" id="PF07679">
    <property type="entry name" value="I-set"/>
    <property type="match status" value="1"/>
</dbReference>
<dbReference type="STRING" id="407821.A0A087TAQ3"/>
<feature type="domain" description="Ig-like" evidence="4">
    <location>
        <begin position="20"/>
        <end position="109"/>
    </location>
</feature>
<keyword evidence="2" id="KW-0393">Immunoglobulin domain</keyword>
<gene>
    <name evidence="5" type="ORF">X975_08759</name>
</gene>
<evidence type="ECO:0000259" key="4">
    <source>
        <dbReference type="PROSITE" id="PS50835"/>
    </source>
</evidence>
<protein>
    <submittedName>
        <fullName evidence="5">Titin</fullName>
    </submittedName>
</protein>
<feature type="compositionally biased region" description="Basic and acidic residues" evidence="3">
    <location>
        <begin position="207"/>
        <end position="220"/>
    </location>
</feature>
<dbReference type="PANTHER" id="PTHR47633:SF4">
    <property type="entry name" value="MYOPALLADIN ISOFORM X1"/>
    <property type="match status" value="1"/>
</dbReference>
<evidence type="ECO:0000313" key="6">
    <source>
        <dbReference type="Proteomes" id="UP000054359"/>
    </source>
</evidence>
<evidence type="ECO:0000256" key="1">
    <source>
        <dbReference type="ARBA" id="ARBA00023157"/>
    </source>
</evidence>
<reference evidence="5 6" key="1">
    <citation type="submission" date="2013-11" db="EMBL/GenBank/DDBJ databases">
        <title>Genome sequencing of Stegodyphus mimosarum.</title>
        <authorList>
            <person name="Bechsgaard J."/>
        </authorList>
    </citation>
    <scope>NUCLEOTIDE SEQUENCE [LARGE SCALE GENOMIC DNA]</scope>
</reference>
<proteinExistence type="predicted"/>
<accession>A0A087TAQ3</accession>
<keyword evidence="6" id="KW-1185">Reference proteome</keyword>
<dbReference type="PROSITE" id="PS50835">
    <property type="entry name" value="IG_LIKE"/>
    <property type="match status" value="1"/>
</dbReference>
<organism evidence="5 6">
    <name type="scientific">Stegodyphus mimosarum</name>
    <name type="common">African social velvet spider</name>
    <dbReference type="NCBI Taxonomy" id="407821"/>
    <lineage>
        <taxon>Eukaryota</taxon>
        <taxon>Metazoa</taxon>
        <taxon>Ecdysozoa</taxon>
        <taxon>Arthropoda</taxon>
        <taxon>Chelicerata</taxon>
        <taxon>Arachnida</taxon>
        <taxon>Araneae</taxon>
        <taxon>Araneomorphae</taxon>
        <taxon>Entelegynae</taxon>
        <taxon>Eresoidea</taxon>
        <taxon>Eresidae</taxon>
        <taxon>Stegodyphus</taxon>
    </lineage>
</organism>
<keyword evidence="1" id="KW-1015">Disulfide bond</keyword>
<dbReference type="SUPFAM" id="SSF48726">
    <property type="entry name" value="Immunoglobulin"/>
    <property type="match status" value="1"/>
</dbReference>
<dbReference type="AlphaFoldDB" id="A0A087TAQ3"/>
<dbReference type="InterPro" id="IPR007110">
    <property type="entry name" value="Ig-like_dom"/>
</dbReference>
<dbReference type="FunFam" id="2.60.40.10:FF:000032">
    <property type="entry name" value="palladin isoform X1"/>
    <property type="match status" value="1"/>
</dbReference>
<feature type="region of interest" description="Disordered" evidence="3">
    <location>
        <begin position="207"/>
        <end position="235"/>
    </location>
</feature>
<dbReference type="SMART" id="SM00409">
    <property type="entry name" value="IG"/>
    <property type="match status" value="1"/>
</dbReference>
<sequence>MVIQPPNPQLQGQRPLNAIPPIFEKPPTVGRFIEGGDAHFECRVIGNPQPEVVWSRRGMPIKNDNRRQVSYNPTTGMCVFDIKGLTAEDDGEYTCTAVNCAGEASLTVSIQRDVRGQVVSQDTFRQVQVPMSHTQQTIIDQRQVRGTYVQSYVQQQHTDGIYQRTTSAEYEMDPSCPMYYSGTESFRVDTFEYRLLREVEFRESLFRRLPGEEAPEKPAPLDKTQPPSAPQITAR</sequence>
<dbReference type="Gene3D" id="2.60.40.10">
    <property type="entry name" value="Immunoglobulins"/>
    <property type="match status" value="1"/>
</dbReference>
<evidence type="ECO:0000313" key="5">
    <source>
        <dbReference type="EMBL" id="KFM62192.1"/>
    </source>
</evidence>
<evidence type="ECO:0000256" key="3">
    <source>
        <dbReference type="SAM" id="MobiDB-lite"/>
    </source>
</evidence>
<dbReference type="InterPro" id="IPR013783">
    <property type="entry name" value="Ig-like_fold"/>
</dbReference>